<dbReference type="SMART" id="SM00020">
    <property type="entry name" value="Tryp_SPc"/>
    <property type="match status" value="2"/>
</dbReference>
<dbReference type="InterPro" id="IPR050430">
    <property type="entry name" value="Peptidase_S1"/>
</dbReference>
<dbReference type="Gene3D" id="2.40.10.10">
    <property type="entry name" value="Trypsin-like serine proteases"/>
    <property type="match status" value="2"/>
</dbReference>
<keyword evidence="3" id="KW-0720">Serine protease</keyword>
<dbReference type="InterPro" id="IPR043504">
    <property type="entry name" value="Peptidase_S1_PA_chymotrypsin"/>
</dbReference>
<evidence type="ECO:0000256" key="2">
    <source>
        <dbReference type="ARBA" id="ARBA00022801"/>
    </source>
</evidence>
<reference evidence="8" key="2">
    <citation type="submission" date="2022-10" db="EMBL/GenBank/DDBJ databases">
        <authorList>
            <consortium name="ENA_rothamsted_submissions"/>
            <consortium name="culmorum"/>
            <person name="King R."/>
        </authorList>
    </citation>
    <scope>NUCLEOTIDE SEQUENCE</scope>
</reference>
<dbReference type="InterPro" id="IPR001254">
    <property type="entry name" value="Trypsin_dom"/>
</dbReference>
<keyword evidence="4" id="KW-1015">Disulfide bond</keyword>
<keyword evidence="2" id="KW-0378">Hydrolase</keyword>
<proteinExistence type="inferred from homology"/>
<evidence type="ECO:0000256" key="6">
    <source>
        <dbReference type="SAM" id="SignalP"/>
    </source>
</evidence>
<dbReference type="PANTHER" id="PTHR24276:SF98">
    <property type="entry name" value="FI18310P1-RELATED"/>
    <property type="match status" value="1"/>
</dbReference>
<dbReference type="CDD" id="cd00190">
    <property type="entry name" value="Tryp_SPc"/>
    <property type="match status" value="2"/>
</dbReference>
<dbReference type="GO" id="GO:0006508">
    <property type="term" value="P:proteolysis"/>
    <property type="evidence" value="ECO:0007669"/>
    <property type="project" value="UniProtKB-KW"/>
</dbReference>
<dbReference type="OrthoDB" id="10051896at2759"/>
<keyword evidence="6" id="KW-0732">Signal</keyword>
<gene>
    <name evidence="8" type="ORF">CHIRRI_LOCUS14482</name>
</gene>
<evidence type="ECO:0000259" key="7">
    <source>
        <dbReference type="PROSITE" id="PS50240"/>
    </source>
</evidence>
<feature type="domain" description="Peptidase S1" evidence="7">
    <location>
        <begin position="26"/>
        <end position="423"/>
    </location>
</feature>
<dbReference type="GO" id="GO:0004252">
    <property type="term" value="F:serine-type endopeptidase activity"/>
    <property type="evidence" value="ECO:0007669"/>
    <property type="project" value="InterPro"/>
</dbReference>
<dbReference type="EMBL" id="OU895880">
    <property type="protein sequence ID" value="CAG9811675.1"/>
    <property type="molecule type" value="Genomic_DNA"/>
</dbReference>
<evidence type="ECO:0000313" key="9">
    <source>
        <dbReference type="Proteomes" id="UP001153620"/>
    </source>
</evidence>
<keyword evidence="9" id="KW-1185">Reference proteome</keyword>
<evidence type="ECO:0000256" key="5">
    <source>
        <dbReference type="ARBA" id="ARBA00024195"/>
    </source>
</evidence>
<accession>A0A9N9SA93</accession>
<keyword evidence="1" id="KW-0645">Protease</keyword>
<evidence type="ECO:0000256" key="3">
    <source>
        <dbReference type="ARBA" id="ARBA00022825"/>
    </source>
</evidence>
<evidence type="ECO:0000256" key="4">
    <source>
        <dbReference type="ARBA" id="ARBA00023157"/>
    </source>
</evidence>
<evidence type="ECO:0000313" key="8">
    <source>
        <dbReference type="EMBL" id="CAG9811675.1"/>
    </source>
</evidence>
<sequence length="434" mass="47857">MNLKFLGFMFSTVICCTEAVERTARIVNGTDATIEEFSFLVSLRTSTGHSCGATIINEWWVLTGAICIKDESIDHLSILYSSTYLRDTGPNIIQAEKFIIHEGFNRSDTFIHDIAVVKLKSLMQINLFDYKVKLAVKGALYTTGMLATFAGWGKNSTYATHSTTLQKVDFKLYSAEDCTPIMKANVHPTQICAGPIAGNSRVFVEAVDRTARIINGTDATIEEFSFMVSLRTSIGHNCAATILNEWWVLTGAVCVEDEPISTISILHSSTYLRSTGPNIIQAEKYIIHEKFNASYSWIHDIAIVKLKSPIIIKLFDWKTKLAVKGAVYSTGTSSVTAGWGSASTTGPMMTTLQKVDLKIFSASDCNAFADRKVYPTQICSMIEGGYKGECYDNWGHEPCASPNRPTVSTAIGHYVDWIQEKIGSDVKSNMFLIG</sequence>
<feature type="signal peptide" evidence="6">
    <location>
        <begin position="1"/>
        <end position="19"/>
    </location>
</feature>
<feature type="chain" id="PRO_5040168085" description="Peptidase S1 domain-containing protein" evidence="6">
    <location>
        <begin position="20"/>
        <end position="434"/>
    </location>
</feature>
<dbReference type="Pfam" id="PF00089">
    <property type="entry name" value="Trypsin"/>
    <property type="match status" value="2"/>
</dbReference>
<dbReference type="AlphaFoldDB" id="A0A9N9SA93"/>
<comment type="similarity">
    <text evidence="5">Belongs to the peptidase S1 family. CLIP subfamily.</text>
</comment>
<protein>
    <recommendedName>
        <fullName evidence="7">Peptidase S1 domain-containing protein</fullName>
    </recommendedName>
</protein>
<name>A0A9N9SA93_9DIPT</name>
<dbReference type="PROSITE" id="PS50240">
    <property type="entry name" value="TRYPSIN_DOM"/>
    <property type="match status" value="1"/>
</dbReference>
<dbReference type="Proteomes" id="UP001153620">
    <property type="component" value="Chromosome 4"/>
</dbReference>
<dbReference type="SUPFAM" id="SSF50494">
    <property type="entry name" value="Trypsin-like serine proteases"/>
    <property type="match status" value="2"/>
</dbReference>
<dbReference type="InterPro" id="IPR009003">
    <property type="entry name" value="Peptidase_S1_PA"/>
</dbReference>
<reference evidence="8" key="1">
    <citation type="submission" date="2022-01" db="EMBL/GenBank/DDBJ databases">
        <authorList>
            <person name="King R."/>
        </authorList>
    </citation>
    <scope>NUCLEOTIDE SEQUENCE</scope>
</reference>
<evidence type="ECO:0000256" key="1">
    <source>
        <dbReference type="ARBA" id="ARBA00022670"/>
    </source>
</evidence>
<dbReference type="PANTHER" id="PTHR24276">
    <property type="entry name" value="POLYSERASE-RELATED"/>
    <property type="match status" value="1"/>
</dbReference>
<organism evidence="8 9">
    <name type="scientific">Chironomus riparius</name>
    <dbReference type="NCBI Taxonomy" id="315576"/>
    <lineage>
        <taxon>Eukaryota</taxon>
        <taxon>Metazoa</taxon>
        <taxon>Ecdysozoa</taxon>
        <taxon>Arthropoda</taxon>
        <taxon>Hexapoda</taxon>
        <taxon>Insecta</taxon>
        <taxon>Pterygota</taxon>
        <taxon>Neoptera</taxon>
        <taxon>Endopterygota</taxon>
        <taxon>Diptera</taxon>
        <taxon>Nematocera</taxon>
        <taxon>Chironomoidea</taxon>
        <taxon>Chironomidae</taxon>
        <taxon>Chironominae</taxon>
        <taxon>Chironomus</taxon>
    </lineage>
</organism>